<proteinExistence type="predicted"/>
<keyword evidence="2" id="KW-1185">Reference proteome</keyword>
<protein>
    <submittedName>
        <fullName evidence="1">Uncharacterized protein</fullName>
    </submittedName>
</protein>
<accession>A0AAV1IYD9</accession>
<gene>
    <name evidence="1" type="ORF">LNINA_LOCUS1313</name>
</gene>
<comment type="caution">
    <text evidence="1">The sequence shown here is derived from an EMBL/GenBank/DDBJ whole genome shotgun (WGS) entry which is preliminary data.</text>
</comment>
<evidence type="ECO:0000313" key="1">
    <source>
        <dbReference type="EMBL" id="CAK1541319.1"/>
    </source>
</evidence>
<sequence length="188" mass="21834">MESDLCESYFFNFRVGAEVTLARLRLPPAQLLDIRACYSGSDDRTCCTFALCRTFEILVASDGITRDTMLNKRFLFALAVLAAAAFVEAREEGPHDMADALRMLQELDRYYTQAARPRIDRRDVAQMDRVDPDLLDRAVRLLQLQKLDRIYSYHTRPRFGKRSEAYTNWGKDVEKPELPAWLAYARRR</sequence>
<organism evidence="1 2">
    <name type="scientific">Leptosia nina</name>
    <dbReference type="NCBI Taxonomy" id="320188"/>
    <lineage>
        <taxon>Eukaryota</taxon>
        <taxon>Metazoa</taxon>
        <taxon>Ecdysozoa</taxon>
        <taxon>Arthropoda</taxon>
        <taxon>Hexapoda</taxon>
        <taxon>Insecta</taxon>
        <taxon>Pterygota</taxon>
        <taxon>Neoptera</taxon>
        <taxon>Endopterygota</taxon>
        <taxon>Lepidoptera</taxon>
        <taxon>Glossata</taxon>
        <taxon>Ditrysia</taxon>
        <taxon>Papilionoidea</taxon>
        <taxon>Pieridae</taxon>
        <taxon>Pierinae</taxon>
        <taxon>Leptosia</taxon>
    </lineage>
</organism>
<reference evidence="1 2" key="1">
    <citation type="submission" date="2023-11" db="EMBL/GenBank/DDBJ databases">
        <authorList>
            <person name="Okamura Y."/>
        </authorList>
    </citation>
    <scope>NUCLEOTIDE SEQUENCE [LARGE SCALE GENOMIC DNA]</scope>
</reference>
<dbReference type="Proteomes" id="UP001497472">
    <property type="component" value="Unassembled WGS sequence"/>
</dbReference>
<name>A0AAV1IYD9_9NEOP</name>
<dbReference type="AlphaFoldDB" id="A0AAV1IYD9"/>
<dbReference type="EMBL" id="CAVLEF010000002">
    <property type="protein sequence ID" value="CAK1541319.1"/>
    <property type="molecule type" value="Genomic_DNA"/>
</dbReference>
<evidence type="ECO:0000313" key="2">
    <source>
        <dbReference type="Proteomes" id="UP001497472"/>
    </source>
</evidence>